<proteinExistence type="inferred from homology"/>
<evidence type="ECO:0000313" key="5">
    <source>
        <dbReference type="Proteomes" id="UP000603865"/>
    </source>
</evidence>
<dbReference type="EMBL" id="BMQL01000044">
    <property type="protein sequence ID" value="GGR28547.1"/>
    <property type="molecule type" value="Genomic_DNA"/>
</dbReference>
<dbReference type="SMART" id="SM00645">
    <property type="entry name" value="Pept_C1"/>
    <property type="match status" value="1"/>
</dbReference>
<dbReference type="InterPro" id="IPR013128">
    <property type="entry name" value="Peptidase_C1A"/>
</dbReference>
<keyword evidence="5" id="KW-1185">Reference proteome</keyword>
<dbReference type="RefSeq" id="WP_189092728.1">
    <property type="nucleotide sequence ID" value="NZ_BMQL01000044.1"/>
</dbReference>
<reference evidence="4" key="1">
    <citation type="journal article" date="2014" name="Int. J. Syst. Evol. Microbiol.">
        <title>Complete genome sequence of Corynebacterium casei LMG S-19264T (=DSM 44701T), isolated from a smear-ripened cheese.</title>
        <authorList>
            <consortium name="US DOE Joint Genome Institute (JGI-PGF)"/>
            <person name="Walter F."/>
            <person name="Albersmeier A."/>
            <person name="Kalinowski J."/>
            <person name="Ruckert C."/>
        </authorList>
    </citation>
    <scope>NUCLEOTIDE SEQUENCE</scope>
    <source>
        <strain evidence="4">JCM 31311</strain>
    </source>
</reference>
<feature type="chain" id="PRO_5037272564" description="Peptidase C1A papain C-terminal domain-containing protein" evidence="2">
    <location>
        <begin position="40"/>
        <end position="590"/>
    </location>
</feature>
<dbReference type="InterPro" id="IPR038765">
    <property type="entry name" value="Papain-like_cys_pep_sf"/>
</dbReference>
<dbReference type="PANTHER" id="PTHR12411">
    <property type="entry name" value="CYSTEINE PROTEASE FAMILY C1-RELATED"/>
    <property type="match status" value="1"/>
</dbReference>
<dbReference type="Proteomes" id="UP000603865">
    <property type="component" value="Unassembled WGS sequence"/>
</dbReference>
<evidence type="ECO:0000256" key="1">
    <source>
        <dbReference type="ARBA" id="ARBA00008455"/>
    </source>
</evidence>
<dbReference type="PROSITE" id="PS00139">
    <property type="entry name" value="THIOL_PROTEASE_CYS"/>
    <property type="match status" value="1"/>
</dbReference>
<dbReference type="SUPFAM" id="SSF54001">
    <property type="entry name" value="Cysteine proteinases"/>
    <property type="match status" value="1"/>
</dbReference>
<name>A0A918CL62_9DEIO</name>
<comment type="similarity">
    <text evidence="1">Belongs to the peptidase C1 family.</text>
</comment>
<dbReference type="AlphaFoldDB" id="A0A918CL62"/>
<reference evidence="4" key="2">
    <citation type="submission" date="2020-09" db="EMBL/GenBank/DDBJ databases">
        <authorList>
            <person name="Sun Q."/>
            <person name="Ohkuma M."/>
        </authorList>
    </citation>
    <scope>NUCLEOTIDE SEQUENCE</scope>
    <source>
        <strain evidence="4">JCM 31311</strain>
    </source>
</reference>
<dbReference type="InterPro" id="IPR000169">
    <property type="entry name" value="Pept_cys_AS"/>
</dbReference>
<protein>
    <recommendedName>
        <fullName evidence="3">Peptidase C1A papain C-terminal domain-containing protein</fullName>
    </recommendedName>
</protein>
<feature type="domain" description="Peptidase C1A papain C-terminal" evidence="3">
    <location>
        <begin position="287"/>
        <end position="588"/>
    </location>
</feature>
<dbReference type="InterPro" id="IPR000668">
    <property type="entry name" value="Peptidase_C1A_C"/>
</dbReference>
<keyword evidence="2" id="KW-0732">Signal</keyword>
<dbReference type="GO" id="GO:0008234">
    <property type="term" value="F:cysteine-type peptidase activity"/>
    <property type="evidence" value="ECO:0007669"/>
    <property type="project" value="InterPro"/>
</dbReference>
<evidence type="ECO:0000313" key="4">
    <source>
        <dbReference type="EMBL" id="GGR28547.1"/>
    </source>
</evidence>
<dbReference type="Gene3D" id="3.90.70.10">
    <property type="entry name" value="Cysteine proteinases"/>
    <property type="match status" value="1"/>
</dbReference>
<feature type="signal peptide" evidence="2">
    <location>
        <begin position="1"/>
        <end position="39"/>
    </location>
</feature>
<evidence type="ECO:0000259" key="3">
    <source>
        <dbReference type="SMART" id="SM00645"/>
    </source>
</evidence>
<organism evidence="4 5">
    <name type="scientific">Deinococcus ruber</name>
    <dbReference type="NCBI Taxonomy" id="1848197"/>
    <lineage>
        <taxon>Bacteria</taxon>
        <taxon>Thermotogati</taxon>
        <taxon>Deinococcota</taxon>
        <taxon>Deinococci</taxon>
        <taxon>Deinococcales</taxon>
        <taxon>Deinococcaceae</taxon>
        <taxon>Deinococcus</taxon>
    </lineage>
</organism>
<comment type="caution">
    <text evidence="4">The sequence shown here is derived from an EMBL/GenBank/DDBJ whole genome shotgun (WGS) entry which is preliminary data.</text>
</comment>
<dbReference type="GO" id="GO:0006508">
    <property type="term" value="P:proteolysis"/>
    <property type="evidence" value="ECO:0007669"/>
    <property type="project" value="InterPro"/>
</dbReference>
<gene>
    <name evidence="4" type="ORF">GCM10008957_44660</name>
</gene>
<dbReference type="Pfam" id="PF00112">
    <property type="entry name" value="Peptidase_C1"/>
    <property type="match status" value="2"/>
</dbReference>
<evidence type="ECO:0000256" key="2">
    <source>
        <dbReference type="SAM" id="SignalP"/>
    </source>
</evidence>
<sequence length="590" mass="63588">MNSTKKQASTPPTAAPRHIRTLLSRLTLLTALAASGASAHTTLSQTTLAQTRTTTTLQKVPAVQFQQLQNSDLSKLLLQAPEFGNASASLLPSALKLDQAGFSKWLQPGNTAQFVTAAQLQANQAAETQRFNVNFQTTSSLLAQRPEFATLLQLAKIAPFEEPTLDVQTKSGPLNVRLMSPAVGLSYAAGTLVNTRAEVQRSTAAFNEQNARALNISPAVLQTVNTNAGAAQNGVSETIRQAVTTTFKVNANLVSQIGALLQPEGQGNELDESTAAGCGASSNGIYRAVNFPLRRYLPTVKQQGSRGTCWSFATVSTTETLINKMFGKRVNLSEEDYVANIKINYRTPNGADGDDTRDAVTRATNANYRFAFENAWQYNQSWSRVATETPKNSGVWNYSGTCTNYPYAATQCSDTVHQAPSACILVGGKTSCGFQIPQSRSVYRPDASSLHDLWNFDQRDASLFWMALAVRLGTPIMLVHDARYLQPNADGFVADLPYNAVSHKDASGNLVKNGSADVAWWNHVAELVGYVTNDELHAALPSAPSGAGGGYFILKNSWGTCFGDGGYVYLPWNWMNKYSGAALTGLSVKN</sequence>
<accession>A0A918CL62</accession>